<keyword evidence="2 12" id="KW-0547">Nucleotide-binding</keyword>
<evidence type="ECO:0000256" key="7">
    <source>
        <dbReference type="ARBA" id="ARBA00023235"/>
    </source>
</evidence>
<dbReference type="Gene3D" id="1.10.486.10">
    <property type="entry name" value="PCRA, domain 4"/>
    <property type="match status" value="1"/>
</dbReference>
<dbReference type="Pfam" id="PF21196">
    <property type="entry name" value="PcrA_UvrD_tudor"/>
    <property type="match status" value="1"/>
</dbReference>
<dbReference type="Gene3D" id="3.40.50.300">
    <property type="entry name" value="P-loop containing nucleotide triphosphate hydrolases"/>
    <property type="match status" value="2"/>
</dbReference>
<evidence type="ECO:0000256" key="1">
    <source>
        <dbReference type="ARBA" id="ARBA00009922"/>
    </source>
</evidence>
<comment type="caution">
    <text evidence="15">The sequence shown here is derived from an EMBL/GenBank/DDBJ whole genome shotgun (WGS) entry which is preliminary data.</text>
</comment>
<dbReference type="PANTHER" id="PTHR11070:SF2">
    <property type="entry name" value="ATP-DEPENDENT DNA HELICASE SRS2"/>
    <property type="match status" value="1"/>
</dbReference>
<dbReference type="PROSITE" id="PS51198">
    <property type="entry name" value="UVRD_HELICASE_ATP_BIND"/>
    <property type="match status" value="1"/>
</dbReference>
<name>A0ABS0FA39_9FLAO</name>
<evidence type="ECO:0000256" key="5">
    <source>
        <dbReference type="ARBA" id="ARBA00022840"/>
    </source>
</evidence>
<evidence type="ECO:0000256" key="4">
    <source>
        <dbReference type="ARBA" id="ARBA00022806"/>
    </source>
</evidence>
<dbReference type="SUPFAM" id="SSF52540">
    <property type="entry name" value="P-loop containing nucleoside triphosphate hydrolases"/>
    <property type="match status" value="1"/>
</dbReference>
<dbReference type="PANTHER" id="PTHR11070">
    <property type="entry name" value="UVRD / RECB / PCRA DNA HELICASE FAMILY MEMBER"/>
    <property type="match status" value="1"/>
</dbReference>
<evidence type="ECO:0000256" key="2">
    <source>
        <dbReference type="ARBA" id="ARBA00022741"/>
    </source>
</evidence>
<dbReference type="InterPro" id="IPR013986">
    <property type="entry name" value="DExx_box_DNA_helicase_dom_sf"/>
</dbReference>
<feature type="domain" description="UvrD-like helicase ATP-binding" evidence="13">
    <location>
        <begin position="5"/>
        <end position="290"/>
    </location>
</feature>
<dbReference type="InterPro" id="IPR014016">
    <property type="entry name" value="UvrD-like_ATP-bd"/>
</dbReference>
<dbReference type="EMBL" id="JADPVI010000001">
    <property type="protein sequence ID" value="MBF8456580.1"/>
    <property type="molecule type" value="Genomic_DNA"/>
</dbReference>
<evidence type="ECO:0000256" key="8">
    <source>
        <dbReference type="ARBA" id="ARBA00034617"/>
    </source>
</evidence>
<dbReference type="PROSITE" id="PS51217">
    <property type="entry name" value="UVRD_HELICASE_CTER"/>
    <property type="match status" value="1"/>
</dbReference>
<dbReference type="InterPro" id="IPR027417">
    <property type="entry name" value="P-loop_NTPase"/>
</dbReference>
<keyword evidence="3 12" id="KW-0378">Hydrolase</keyword>
<evidence type="ECO:0000259" key="13">
    <source>
        <dbReference type="PROSITE" id="PS51198"/>
    </source>
</evidence>
<evidence type="ECO:0000256" key="9">
    <source>
        <dbReference type="ARBA" id="ARBA00034808"/>
    </source>
</evidence>
<evidence type="ECO:0000313" key="16">
    <source>
        <dbReference type="Proteomes" id="UP000660070"/>
    </source>
</evidence>
<keyword evidence="5 12" id="KW-0067">ATP-binding</keyword>
<evidence type="ECO:0000256" key="12">
    <source>
        <dbReference type="PROSITE-ProRule" id="PRU00560"/>
    </source>
</evidence>
<gene>
    <name evidence="15" type="ORF">IV494_05235</name>
</gene>
<dbReference type="CDD" id="cd17932">
    <property type="entry name" value="DEXQc_UvrD"/>
    <property type="match status" value="1"/>
</dbReference>
<keyword evidence="16" id="KW-1185">Reference proteome</keyword>
<dbReference type="InterPro" id="IPR000212">
    <property type="entry name" value="DNA_helicase_UvrD/REP"/>
</dbReference>
<dbReference type="Proteomes" id="UP000660070">
    <property type="component" value="Unassembled WGS sequence"/>
</dbReference>
<keyword evidence="4 12" id="KW-0347">Helicase</keyword>
<comment type="catalytic activity">
    <reaction evidence="8">
        <text>Couples ATP hydrolysis with the unwinding of duplex DNA by translocating in the 3'-5' direction.</text>
        <dbReference type="EC" id="5.6.2.4"/>
    </reaction>
</comment>
<evidence type="ECO:0000256" key="11">
    <source>
        <dbReference type="ARBA" id="ARBA00048988"/>
    </source>
</evidence>
<feature type="binding site" evidence="12">
    <location>
        <begin position="26"/>
        <end position="33"/>
    </location>
    <ligand>
        <name>ATP</name>
        <dbReference type="ChEBI" id="CHEBI:30616"/>
    </ligand>
</feature>
<keyword evidence="6" id="KW-0238">DNA-binding</keyword>
<feature type="domain" description="UvrD-like helicase C-terminal" evidence="14">
    <location>
        <begin position="291"/>
        <end position="576"/>
    </location>
</feature>
<evidence type="ECO:0000256" key="6">
    <source>
        <dbReference type="ARBA" id="ARBA00023125"/>
    </source>
</evidence>
<dbReference type="InterPro" id="IPR014017">
    <property type="entry name" value="DNA_helicase_UvrD-like_C"/>
</dbReference>
<reference evidence="15 16" key="1">
    <citation type="submission" date="2020-11" db="EMBL/GenBank/DDBJ databases">
        <title>Kaistella gelatinilytica sp. nov., a flavobacterium isolated from Antarctic Soil.</title>
        <authorList>
            <person name="Li J."/>
        </authorList>
    </citation>
    <scope>NUCLEOTIDE SEQUENCE [LARGE SCALE GENOMIC DNA]</scope>
    <source>
        <strain evidence="15 16">G5-32</strain>
    </source>
</reference>
<dbReference type="Pfam" id="PF13361">
    <property type="entry name" value="UvrD_C"/>
    <property type="match status" value="1"/>
</dbReference>
<dbReference type="RefSeq" id="WP_196079087.1">
    <property type="nucleotide sequence ID" value="NZ_JADPVI010000001.1"/>
</dbReference>
<dbReference type="EC" id="5.6.2.4" evidence="9"/>
<evidence type="ECO:0000259" key="14">
    <source>
        <dbReference type="PROSITE" id="PS51217"/>
    </source>
</evidence>
<protein>
    <recommendedName>
        <fullName evidence="9">DNA 3'-5' helicase</fullName>
        <ecNumber evidence="9">5.6.2.4</ecNumber>
    </recommendedName>
    <alternativeName>
        <fullName evidence="10">DNA 3'-5' helicase II</fullName>
    </alternativeName>
</protein>
<organism evidence="15 16">
    <name type="scientific">Kaistella gelatinilytica</name>
    <dbReference type="NCBI Taxonomy" id="2787636"/>
    <lineage>
        <taxon>Bacteria</taxon>
        <taxon>Pseudomonadati</taxon>
        <taxon>Bacteroidota</taxon>
        <taxon>Flavobacteriia</taxon>
        <taxon>Flavobacteriales</taxon>
        <taxon>Weeksellaceae</taxon>
        <taxon>Chryseobacterium group</taxon>
        <taxon>Kaistella</taxon>
    </lineage>
</organism>
<proteinExistence type="inferred from homology"/>
<evidence type="ECO:0000313" key="15">
    <source>
        <dbReference type="EMBL" id="MBF8456580.1"/>
    </source>
</evidence>
<dbReference type="Gene3D" id="1.10.10.160">
    <property type="match status" value="1"/>
</dbReference>
<dbReference type="Pfam" id="PF00580">
    <property type="entry name" value="UvrD-helicase"/>
    <property type="match status" value="1"/>
</dbReference>
<comment type="catalytic activity">
    <reaction evidence="11">
        <text>ATP + H2O = ADP + phosphate + H(+)</text>
        <dbReference type="Rhea" id="RHEA:13065"/>
        <dbReference type="ChEBI" id="CHEBI:15377"/>
        <dbReference type="ChEBI" id="CHEBI:15378"/>
        <dbReference type="ChEBI" id="CHEBI:30616"/>
        <dbReference type="ChEBI" id="CHEBI:43474"/>
        <dbReference type="ChEBI" id="CHEBI:456216"/>
        <dbReference type="EC" id="5.6.2.4"/>
    </reaction>
</comment>
<evidence type="ECO:0000256" key="10">
    <source>
        <dbReference type="ARBA" id="ARBA00034923"/>
    </source>
</evidence>
<accession>A0ABS0FA39</accession>
<keyword evidence="7" id="KW-0413">Isomerase</keyword>
<sequence>MDYLKGLNEAQYEAVTALEGPLMVLAGAGSGKTRVLTMRIAHLITNLVDPFNILALTFTNKAAKEMKIRIAKVVGDSEARSLWMGTFHSVFARILRSEAHFLGFPSNFTIYDSQDSLNVIRKVLKELNIDADLYKPKKVQARISNYKNNLITVKAYFNNPELIEADERANMKQIGLIYQKYVDVCFRNGAMDFDDLLLKTNELLTRFPEILAKYQDRFRYILVDEYQDTNHSQYLIVKALASKFENICVVGDDAQSIYSFRGANILNILNFKKDYPDAKTVSLEQNYRSTQNIVNAANVVISKNVQQFKKNVFSENEEGEKIKVYRSLSDADEANFVASNIWEMHNSAQRKFTDFAILYRTNSQTRAFEDALRRKNIPYRVYGGLSFYQRKEVKDLIAYLRLLVNENDSEALTRIINYPARGIGETTQNKLIVFADSQNISVTQVLDNLGFYAPRMSLNNGILTKLSDFWSMIKAFQVMLKTENVYSVTMEVAKRSGLIKFLKDDQTPEGISRVENVQELMNSMQGFLEEQIQLDDGDASLSNFLENIALSADTQTDKNDDDTDKVSLMTIHLSKGLEFPIVHLVGLEENLFPSFMSSSTREEVEEERRLFYVALTRAEKQAFFTYAISRFQWGKITDAEPSRFLSEVDAQYLEFINPAIESRFVNHSGITSNIFDDLPSEPRFYKKKEEKKTLQRDEPIAIPQNLKPVATARIINPSGNSSQDIEVGDKVRHDRFGVGEVIFLDGTDAQNIKAKVKFQHEGEKNLILKFAKLTKI</sequence>
<comment type="similarity">
    <text evidence="1">Belongs to the helicase family. UvrD subfamily.</text>
</comment>
<evidence type="ECO:0000256" key="3">
    <source>
        <dbReference type="ARBA" id="ARBA00022801"/>
    </source>
</evidence>